<dbReference type="PRINTS" id="PR00405">
    <property type="entry name" value="REVINTRACTNG"/>
</dbReference>
<organism evidence="4 5">
    <name type="scientific">Panicum virgatum</name>
    <name type="common">Blackwell switchgrass</name>
    <dbReference type="NCBI Taxonomy" id="38727"/>
    <lineage>
        <taxon>Eukaryota</taxon>
        <taxon>Viridiplantae</taxon>
        <taxon>Streptophyta</taxon>
        <taxon>Embryophyta</taxon>
        <taxon>Tracheophyta</taxon>
        <taxon>Spermatophyta</taxon>
        <taxon>Magnoliopsida</taxon>
        <taxon>Liliopsida</taxon>
        <taxon>Poales</taxon>
        <taxon>Poaceae</taxon>
        <taxon>PACMAD clade</taxon>
        <taxon>Panicoideae</taxon>
        <taxon>Panicodae</taxon>
        <taxon>Paniceae</taxon>
        <taxon>Panicinae</taxon>
        <taxon>Panicum</taxon>
        <taxon>Panicum sect. Hiantes</taxon>
    </lineage>
</organism>
<keyword evidence="1" id="KW-0862">Zinc</keyword>
<dbReference type="Pfam" id="PF01412">
    <property type="entry name" value="ArfGap"/>
    <property type="match status" value="1"/>
</dbReference>
<evidence type="ECO:0000259" key="3">
    <source>
        <dbReference type="PROSITE" id="PS50115"/>
    </source>
</evidence>
<dbReference type="InterPro" id="IPR037278">
    <property type="entry name" value="ARFGAP/RecO"/>
</dbReference>
<proteinExistence type="predicted"/>
<keyword evidence="1" id="KW-0863">Zinc-finger</keyword>
<dbReference type="InterPro" id="IPR001164">
    <property type="entry name" value="ArfGAP_dom"/>
</dbReference>
<dbReference type="GO" id="GO:0005096">
    <property type="term" value="F:GTPase activator activity"/>
    <property type="evidence" value="ECO:0007669"/>
    <property type="project" value="InterPro"/>
</dbReference>
<dbReference type="PANTHER" id="PTHR46085:SF4">
    <property type="entry name" value="ADP-RIBOSYLATION FACTOR GTPASE-ACTIVATING PROTEIN AGD14-RELATED"/>
    <property type="match status" value="1"/>
</dbReference>
<dbReference type="InterPro" id="IPR038508">
    <property type="entry name" value="ArfGAP_dom_sf"/>
</dbReference>
<dbReference type="Proteomes" id="UP000823388">
    <property type="component" value="Chromosome 9K"/>
</dbReference>
<reference evidence="4" key="1">
    <citation type="submission" date="2020-05" db="EMBL/GenBank/DDBJ databases">
        <title>WGS assembly of Panicum virgatum.</title>
        <authorList>
            <person name="Lovell J.T."/>
            <person name="Jenkins J."/>
            <person name="Shu S."/>
            <person name="Juenger T.E."/>
            <person name="Schmutz J."/>
        </authorList>
    </citation>
    <scope>NUCLEOTIDE SEQUENCE</scope>
    <source>
        <strain evidence="4">AP13</strain>
    </source>
</reference>
<dbReference type="Gene3D" id="1.10.220.150">
    <property type="entry name" value="Arf GTPase activating protein"/>
    <property type="match status" value="1"/>
</dbReference>
<sequence length="700" mass="76495">MVAASRKEEERNERIVRGLLKLPPNRRCVNCNGLVRAPSFSVLLRGPWPCFLPLIPGGARRCLLNRQSPCGVAVTLIQGPQYVCTSFWTFVCVSCSGIHREFPHRVKSISMSTFSTQEVEALQKGGNQRARESLLKDFDTQKMRLPDSSNIGNLREFIKAVYVERRYAGGRFSERPPRDNKQNQKAHEEEHRRASSYHSFSQSPPYDYQYEEQRNGKQSAFLSRKPGSDRGLDGKISGFAYSSHNLHERMSEDRFAGESCGSRSSNCSGSSMSDTVRTAPQSPNFPDNGCFSAPVLQDQSNQQSSYGLTSSQITMQAGNIDSISTKLGKSSLSDLIFEDDNVERTQKPTNSAAPSFIAFSDAISAPNQDHVNSTAAKKHQVTALEQPIDLFAGIPTETLSADKVIPAAPSIDNSGWATFDTPPEQKQLSVAGLSYVAATSNDKQALSHDLFSFESNDEPTWFQSSKDNTSVTNQSTASSPDTGSSQPWSVFDASSASTQYTAEGDISLMTSKLQVPKGLVDDNVSQLWHSFDDVNGVVSHDQHYAQPRIDDHRNVVNISLSTSNPFMCSVVSKESHDDDPNEVLMVDGLSPNTLLSASAQPSVEGASTEHMTLNPFDLPFDTHLETPDLFMDMSSLQEALPNPDLSTFLDGLPETWFSSSSCAYVPSASHGGLPCLVEQAPNSPLRNIPVGTVSTGNPFA</sequence>
<accession>A0A8T0NQQ7</accession>
<feature type="region of interest" description="Disordered" evidence="2">
    <location>
        <begin position="461"/>
        <end position="490"/>
    </location>
</feature>
<evidence type="ECO:0000256" key="1">
    <source>
        <dbReference type="PROSITE-ProRule" id="PRU00288"/>
    </source>
</evidence>
<keyword evidence="5" id="KW-1185">Reference proteome</keyword>
<dbReference type="InterPro" id="IPR044820">
    <property type="entry name" value="AGD14-like"/>
</dbReference>
<dbReference type="SMART" id="SM00105">
    <property type="entry name" value="ArfGap"/>
    <property type="match status" value="1"/>
</dbReference>
<feature type="domain" description="Arf-GAP" evidence="3">
    <location>
        <begin position="13"/>
        <end position="175"/>
    </location>
</feature>
<dbReference type="SUPFAM" id="SSF57863">
    <property type="entry name" value="ArfGap/RecO-like zinc finger"/>
    <property type="match status" value="1"/>
</dbReference>
<comment type="caution">
    <text evidence="4">The sequence shown here is derived from an EMBL/GenBank/DDBJ whole genome shotgun (WGS) entry which is preliminary data.</text>
</comment>
<dbReference type="CDD" id="cd08838">
    <property type="entry name" value="ArfGap_AGFG"/>
    <property type="match status" value="1"/>
</dbReference>
<feature type="compositionally biased region" description="Low complexity" evidence="2">
    <location>
        <begin position="259"/>
        <end position="273"/>
    </location>
</feature>
<evidence type="ECO:0000313" key="4">
    <source>
        <dbReference type="EMBL" id="KAG2552281.1"/>
    </source>
</evidence>
<feature type="region of interest" description="Disordered" evidence="2">
    <location>
        <begin position="171"/>
        <end position="229"/>
    </location>
</feature>
<dbReference type="AlphaFoldDB" id="A0A8T0NQQ7"/>
<gene>
    <name evidence="4" type="ORF">PVAP13_9KG088800</name>
</gene>
<keyword evidence="1" id="KW-0479">Metal-binding</keyword>
<dbReference type="GO" id="GO:0008270">
    <property type="term" value="F:zinc ion binding"/>
    <property type="evidence" value="ECO:0007669"/>
    <property type="project" value="UniProtKB-KW"/>
</dbReference>
<protein>
    <recommendedName>
        <fullName evidence="3">Arf-GAP domain-containing protein</fullName>
    </recommendedName>
</protein>
<evidence type="ECO:0000313" key="5">
    <source>
        <dbReference type="Proteomes" id="UP000823388"/>
    </source>
</evidence>
<dbReference type="PROSITE" id="PS50115">
    <property type="entry name" value="ARFGAP"/>
    <property type="match status" value="1"/>
</dbReference>
<dbReference type="EMBL" id="CM029053">
    <property type="protein sequence ID" value="KAG2552281.1"/>
    <property type="molecule type" value="Genomic_DNA"/>
</dbReference>
<feature type="compositionally biased region" description="Basic and acidic residues" evidence="2">
    <location>
        <begin position="171"/>
        <end position="193"/>
    </location>
</feature>
<evidence type="ECO:0000256" key="2">
    <source>
        <dbReference type="SAM" id="MobiDB-lite"/>
    </source>
</evidence>
<name>A0A8T0NQQ7_PANVG</name>
<dbReference type="PANTHER" id="PTHR46085">
    <property type="entry name" value="ARFGAP/RECO-RELATED"/>
    <property type="match status" value="1"/>
</dbReference>
<feature type="region of interest" description="Disordered" evidence="2">
    <location>
        <begin position="256"/>
        <end position="279"/>
    </location>
</feature>